<organism evidence="3">
    <name type="scientific">Nonomuraea gerenzanensis</name>
    <dbReference type="NCBI Taxonomy" id="93944"/>
    <lineage>
        <taxon>Bacteria</taxon>
        <taxon>Bacillati</taxon>
        <taxon>Actinomycetota</taxon>
        <taxon>Actinomycetes</taxon>
        <taxon>Streptosporangiales</taxon>
        <taxon>Streptosporangiaceae</taxon>
        <taxon>Nonomuraea</taxon>
    </lineage>
</organism>
<keyword evidence="1" id="KW-1133">Transmembrane helix</keyword>
<dbReference type="InterPro" id="IPR036691">
    <property type="entry name" value="Endo/exonu/phosph_ase_sf"/>
</dbReference>
<reference evidence="3" key="1">
    <citation type="submission" date="2016-04" db="EMBL/GenBank/DDBJ databases">
        <authorList>
            <person name="Evans L.H."/>
            <person name="Alamgir A."/>
            <person name="Owens N."/>
            <person name="Weber N.D."/>
            <person name="Virtaneva K."/>
            <person name="Barbian K."/>
            <person name="Babar A."/>
            <person name="Rosenke K."/>
        </authorList>
    </citation>
    <scope>NUCLEOTIDE SEQUENCE</scope>
    <source>
        <strain evidence="3">Nono1</strain>
    </source>
</reference>
<gene>
    <name evidence="3" type="ORF">BN4615_P1322</name>
</gene>
<keyword evidence="1" id="KW-0472">Membrane</keyword>
<protein>
    <submittedName>
        <fullName evidence="3">Putative membrane protein</fullName>
    </submittedName>
</protein>
<name>A0A1M4DZ27_9ACTN</name>
<dbReference type="InterPro" id="IPR005135">
    <property type="entry name" value="Endo/exonuclease/phosphatase"/>
</dbReference>
<dbReference type="AlphaFoldDB" id="A0A1M4DZ27"/>
<evidence type="ECO:0000256" key="1">
    <source>
        <dbReference type="SAM" id="Phobius"/>
    </source>
</evidence>
<feature type="transmembrane region" description="Helical" evidence="1">
    <location>
        <begin position="57"/>
        <end position="76"/>
    </location>
</feature>
<feature type="domain" description="Endonuclease/exonuclease/phosphatase" evidence="2">
    <location>
        <begin position="95"/>
        <end position="297"/>
    </location>
</feature>
<evidence type="ECO:0000259" key="2">
    <source>
        <dbReference type="Pfam" id="PF03372"/>
    </source>
</evidence>
<dbReference type="EMBL" id="LT559118">
    <property type="protein sequence ID" value="SBO91808.1"/>
    <property type="molecule type" value="Genomic_DNA"/>
</dbReference>
<dbReference type="Gene3D" id="3.60.10.10">
    <property type="entry name" value="Endonuclease/exonuclease/phosphatase"/>
    <property type="match status" value="1"/>
</dbReference>
<feature type="transmembrane region" description="Helical" evidence="1">
    <location>
        <begin position="33"/>
        <end position="50"/>
    </location>
</feature>
<sequence length="307" mass="32034">MLGSPAVLVAALLAFHSAVPNAVGNLGSLLETFLPWLGVPVVALLGVASLRRSRAAVAATALPAVVWAVMFGTSVFPGSPPPGPPEPSSVLTVLQHNVADDNATPATTANTLAGAGADLIALEELTPATLPAYEAALTPRHPHRFIAGTVGLWSRYPLTDTRPLDIKPKAITAEWNRGLRATVRTPAGDIAAYVAHLPSVRIRPQDGFGTAWRDESATALGTAVAGEQLARIVLLGDLNGTVHDRGLAPLTSRLTPALRGFAFTWPAAFPLARIDHIMTRGAPATSTWTLPSTGSDHLPTAARLDLR</sequence>
<dbReference type="Pfam" id="PF03372">
    <property type="entry name" value="Exo_endo_phos"/>
    <property type="match status" value="1"/>
</dbReference>
<dbReference type="RefSeq" id="WP_225271153.1">
    <property type="nucleotide sequence ID" value="NZ_CP084058.1"/>
</dbReference>
<accession>A0A1M4DZ27</accession>
<keyword evidence="1" id="KW-0812">Transmembrane</keyword>
<dbReference type="SUPFAM" id="SSF56219">
    <property type="entry name" value="DNase I-like"/>
    <property type="match status" value="1"/>
</dbReference>
<evidence type="ECO:0000313" key="3">
    <source>
        <dbReference type="EMBL" id="SBO91808.1"/>
    </source>
</evidence>
<proteinExistence type="predicted"/>
<dbReference type="GO" id="GO:0003824">
    <property type="term" value="F:catalytic activity"/>
    <property type="evidence" value="ECO:0007669"/>
    <property type="project" value="InterPro"/>
</dbReference>